<dbReference type="EMBL" id="JAGGJA010000001">
    <property type="protein sequence ID" value="MCW9705281.1"/>
    <property type="molecule type" value="Genomic_DNA"/>
</dbReference>
<name>A0ABT3PH86_9BACT</name>
<keyword evidence="3" id="KW-1185">Reference proteome</keyword>
<gene>
    <name evidence="2" type="ORF">J6I44_00380</name>
</gene>
<feature type="signal peptide" evidence="1">
    <location>
        <begin position="1"/>
        <end position="25"/>
    </location>
</feature>
<evidence type="ECO:0000256" key="1">
    <source>
        <dbReference type="SAM" id="SignalP"/>
    </source>
</evidence>
<dbReference type="Proteomes" id="UP001207918">
    <property type="component" value="Unassembled WGS sequence"/>
</dbReference>
<proteinExistence type="predicted"/>
<dbReference type="InterPro" id="IPR024284">
    <property type="entry name" value="DUF3826"/>
</dbReference>
<accession>A0ABT3PH86</accession>
<dbReference type="RefSeq" id="WP_265763944.1">
    <property type="nucleotide sequence ID" value="NZ_JAGGJA010000001.1"/>
</dbReference>
<evidence type="ECO:0000313" key="2">
    <source>
        <dbReference type="EMBL" id="MCW9705281.1"/>
    </source>
</evidence>
<protein>
    <submittedName>
        <fullName evidence="2">DUF3826 domain-containing protein</fullName>
    </submittedName>
</protein>
<dbReference type="Pfam" id="PF12875">
    <property type="entry name" value="DUF3826"/>
    <property type="match status" value="1"/>
</dbReference>
<evidence type="ECO:0000313" key="3">
    <source>
        <dbReference type="Proteomes" id="UP001207918"/>
    </source>
</evidence>
<feature type="chain" id="PRO_5047215686" evidence="1">
    <location>
        <begin position="26"/>
        <end position="213"/>
    </location>
</feature>
<reference evidence="2 3" key="1">
    <citation type="submission" date="2021-03" db="EMBL/GenBank/DDBJ databases">
        <title>Aliifodinibius sp. nov., a new bacterium isolated from saline soil.</title>
        <authorList>
            <person name="Galisteo C."/>
            <person name="De La Haba R."/>
            <person name="Sanchez-Porro C."/>
            <person name="Ventosa A."/>
        </authorList>
    </citation>
    <scope>NUCLEOTIDE SEQUENCE [LARGE SCALE GENOMIC DNA]</scope>
    <source>
        <strain evidence="2 3">1BSP15-2V2</strain>
    </source>
</reference>
<comment type="caution">
    <text evidence="2">The sequence shown here is derived from an EMBL/GenBank/DDBJ whole genome shotgun (WGS) entry which is preliminary data.</text>
</comment>
<sequence length="213" mass="24711">MMKHEHKFYSLLIVLLVLMAYPVMAQELETIVPEKTFPKEYVKVTEERAAGIVKEMDLTKDKKQQVIQIVAQQYRDLSAIQDTRDAQIKMIEDKFANQATIEQLSREIRLKAERQTNALHNQFFAKLTAEISAEQVNEVKDGMTYNVVERTYNAYLEQLPDLEAKQEAKIKAWLIEAREYAMDAGSSDQKHHIFNDYKGKINNYLSAEGYTLD</sequence>
<keyword evidence="1" id="KW-0732">Signal</keyword>
<organism evidence="2 3">
    <name type="scientific">Fodinibius salsisoli</name>
    <dbReference type="NCBI Taxonomy" id="2820877"/>
    <lineage>
        <taxon>Bacteria</taxon>
        <taxon>Pseudomonadati</taxon>
        <taxon>Balneolota</taxon>
        <taxon>Balneolia</taxon>
        <taxon>Balneolales</taxon>
        <taxon>Balneolaceae</taxon>
        <taxon>Fodinibius</taxon>
    </lineage>
</organism>